<dbReference type="PANTHER" id="PTHR35936">
    <property type="entry name" value="MEMBRANE-BOUND LYTIC MUREIN TRANSGLYCOSYLASE F"/>
    <property type="match status" value="1"/>
</dbReference>
<reference evidence="4" key="1">
    <citation type="submission" date="2019-08" db="EMBL/GenBank/DDBJ databases">
        <authorList>
            <person name="Kucharzyk K."/>
            <person name="Murdoch R.W."/>
            <person name="Higgins S."/>
            <person name="Loffler F."/>
        </authorList>
    </citation>
    <scope>NUCLEOTIDE SEQUENCE</scope>
</reference>
<evidence type="ECO:0000256" key="1">
    <source>
        <dbReference type="ARBA" id="ARBA00022729"/>
    </source>
</evidence>
<dbReference type="Gene3D" id="3.40.190.10">
    <property type="entry name" value="Periplasmic binding protein-like II"/>
    <property type="match status" value="2"/>
</dbReference>
<keyword evidence="1" id="KW-0732">Signal</keyword>
<feature type="domain" description="Solute-binding protein family 3/N-terminal" evidence="3">
    <location>
        <begin position="53"/>
        <end position="276"/>
    </location>
</feature>
<sequence>MKKFFALALSLAMALSLAACGSSGTASSGSAASGSGSGSSSAAAAIETVTPGELTVATSPDFAPYEFYAIGDDGKPTLAGFDMALAQYIADYMGLKLNVVPMDFDGVIMEVGMNNVDLGMAGLSPDPSRANAMDFSDIYYTGGQSLVTVKANADKYNSFEAINDPNVSVGAQTGSIQADLAQKDSPNASIIQLAKVTDIIAELLSGKLDAAYIETDVAKSYQVNYPDLQLVMDVPYDVEGSAIGVQKGNAPLMEAVNAAIAAAKADGSLEKFVADANAQASGNKYEGLLDENGNVKTDAAVSSASSSAASSSSASTSKAG</sequence>
<evidence type="ECO:0000256" key="2">
    <source>
        <dbReference type="SAM" id="MobiDB-lite"/>
    </source>
</evidence>
<dbReference type="PROSITE" id="PS51257">
    <property type="entry name" value="PROKAR_LIPOPROTEIN"/>
    <property type="match status" value="1"/>
</dbReference>
<comment type="caution">
    <text evidence="4">The sequence shown here is derived from an EMBL/GenBank/DDBJ whole genome shotgun (WGS) entry which is preliminary data.</text>
</comment>
<accession>A0A644Y2N8</accession>
<organism evidence="4">
    <name type="scientific">bioreactor metagenome</name>
    <dbReference type="NCBI Taxonomy" id="1076179"/>
    <lineage>
        <taxon>unclassified sequences</taxon>
        <taxon>metagenomes</taxon>
        <taxon>ecological metagenomes</taxon>
    </lineage>
</organism>
<dbReference type="Pfam" id="PF00497">
    <property type="entry name" value="SBP_bac_3"/>
    <property type="match status" value="1"/>
</dbReference>
<dbReference type="AlphaFoldDB" id="A0A644Y2N8"/>
<dbReference type="EMBL" id="VSSQ01003375">
    <property type="protein sequence ID" value="MPM20414.1"/>
    <property type="molecule type" value="Genomic_DNA"/>
</dbReference>
<dbReference type="InterPro" id="IPR001638">
    <property type="entry name" value="Solute-binding_3/MltF_N"/>
</dbReference>
<feature type="region of interest" description="Disordered" evidence="2">
    <location>
        <begin position="299"/>
        <end position="320"/>
    </location>
</feature>
<evidence type="ECO:0000259" key="3">
    <source>
        <dbReference type="SMART" id="SM00062"/>
    </source>
</evidence>
<proteinExistence type="predicted"/>
<dbReference type="SUPFAM" id="SSF53850">
    <property type="entry name" value="Periplasmic binding protein-like II"/>
    <property type="match status" value="1"/>
</dbReference>
<gene>
    <name evidence="4" type="primary">artP_2</name>
    <name evidence="4" type="ORF">SDC9_66844</name>
</gene>
<evidence type="ECO:0000313" key="4">
    <source>
        <dbReference type="EMBL" id="MPM20414.1"/>
    </source>
</evidence>
<dbReference type="SMART" id="SM00062">
    <property type="entry name" value="PBPb"/>
    <property type="match status" value="1"/>
</dbReference>
<dbReference type="PANTHER" id="PTHR35936:SF17">
    <property type="entry name" value="ARGININE-BINDING EXTRACELLULAR PROTEIN ARTP"/>
    <property type="match status" value="1"/>
</dbReference>
<protein>
    <submittedName>
        <fullName evidence="4">Arginine-binding extracellular protein ArtP</fullName>
    </submittedName>
</protein>
<name>A0A644Y2N8_9ZZZZ</name>